<gene>
    <name evidence="1" type="ORF">K1T71_005230</name>
</gene>
<evidence type="ECO:0000313" key="1">
    <source>
        <dbReference type="EMBL" id="KAJ0179518.1"/>
    </source>
</evidence>
<organism evidence="1 2">
    <name type="scientific">Dendrolimus kikuchii</name>
    <dbReference type="NCBI Taxonomy" id="765133"/>
    <lineage>
        <taxon>Eukaryota</taxon>
        <taxon>Metazoa</taxon>
        <taxon>Ecdysozoa</taxon>
        <taxon>Arthropoda</taxon>
        <taxon>Hexapoda</taxon>
        <taxon>Insecta</taxon>
        <taxon>Pterygota</taxon>
        <taxon>Neoptera</taxon>
        <taxon>Endopterygota</taxon>
        <taxon>Lepidoptera</taxon>
        <taxon>Glossata</taxon>
        <taxon>Ditrysia</taxon>
        <taxon>Bombycoidea</taxon>
        <taxon>Lasiocampidae</taxon>
        <taxon>Dendrolimus</taxon>
    </lineage>
</organism>
<dbReference type="Proteomes" id="UP000824533">
    <property type="component" value="Linkage Group LG08"/>
</dbReference>
<evidence type="ECO:0000313" key="2">
    <source>
        <dbReference type="Proteomes" id="UP000824533"/>
    </source>
</evidence>
<sequence length="455" mass="51658">MNTIIQKIQNGYKKYCTTPISVLNNYSPEDVGRAMIENGKQRQPFYIFSLDAAHNRIQHFRKLMPRIKIFYAMKSNDTEMMLKFAISQGLGFDCASPAEIYKLRQLNVNPKSILYAMPIKTPEQMVYARETGVKYTTFDSAYELKKLKEYWPDARLLIRIRVDSDSLIKLSDKFGCDFESEAINLLEAAADLGLKVVGVSFQVGSVCKSVDSYITALRQARVLFDHEAIAGRSMKIVDIGDGFLSDRSENIDHLSELINAALEDLFPDPDIQVIAEPGAYISDSAFTLYCSISNVRRVKKNGRAVNMIYINDGIYGTMRYSVPWQKITKFKKSTEKDMGELEDAILWGPSCDSTDQIVMDSTIQLPRCMPLEWLIIENHGSYTITFATRFSTLEIPLVRSVISTELWHAIKDNVVFSSPDFVVQADMSTPLPMTLPPQLQRNKIHEHTHIPTLKI</sequence>
<dbReference type="EMBL" id="CM034394">
    <property type="protein sequence ID" value="KAJ0179518.1"/>
    <property type="molecule type" value="Genomic_DNA"/>
</dbReference>
<comment type="caution">
    <text evidence="1">The sequence shown here is derived from an EMBL/GenBank/DDBJ whole genome shotgun (WGS) entry which is preliminary data.</text>
</comment>
<accession>A0ACC1D7E8</accession>
<keyword evidence="2" id="KW-1185">Reference proteome</keyword>
<proteinExistence type="predicted"/>
<reference evidence="1 2" key="1">
    <citation type="journal article" date="2021" name="Front. Genet.">
        <title>Chromosome-Level Genome Assembly Reveals Significant Gene Expansion in the Toll and IMD Signaling Pathways of Dendrolimus kikuchii.</title>
        <authorList>
            <person name="Zhou J."/>
            <person name="Wu P."/>
            <person name="Xiong Z."/>
            <person name="Liu N."/>
            <person name="Zhao N."/>
            <person name="Ji M."/>
            <person name="Qiu Y."/>
            <person name="Yang B."/>
        </authorList>
    </citation>
    <scope>NUCLEOTIDE SEQUENCE [LARGE SCALE GENOMIC DNA]</scope>
    <source>
        <strain evidence="1">Ann1</strain>
    </source>
</reference>
<protein>
    <submittedName>
        <fullName evidence="1">Uncharacterized protein</fullName>
    </submittedName>
</protein>
<name>A0ACC1D7E8_9NEOP</name>